<feature type="domain" description="C2H2-type" evidence="12">
    <location>
        <begin position="257"/>
        <end position="284"/>
    </location>
</feature>
<dbReference type="FunFam" id="3.30.160.60:FF:002063">
    <property type="entry name" value="RB associated KRAB zinc finger"/>
    <property type="match status" value="1"/>
</dbReference>
<dbReference type="PANTHER" id="PTHR24381">
    <property type="entry name" value="ZINC FINGER PROTEIN"/>
    <property type="match status" value="1"/>
</dbReference>
<comment type="similarity">
    <text evidence="2">Belongs to the krueppel C2H2-type zinc-finger protein family.</text>
</comment>
<name>A0A452GK97_9SAUR</name>
<protein>
    <recommendedName>
        <fullName evidence="12">C2H2-type domain-containing protein</fullName>
    </recommendedName>
</protein>
<evidence type="ECO:0000256" key="1">
    <source>
        <dbReference type="ARBA" id="ARBA00004123"/>
    </source>
</evidence>
<proteinExistence type="inferred from homology"/>
<evidence type="ECO:0000256" key="10">
    <source>
        <dbReference type="PROSITE-ProRule" id="PRU00042"/>
    </source>
</evidence>
<evidence type="ECO:0000256" key="6">
    <source>
        <dbReference type="ARBA" id="ARBA00022833"/>
    </source>
</evidence>
<keyword evidence="11" id="KW-0732">Signal</keyword>
<feature type="domain" description="C2H2-type" evidence="12">
    <location>
        <begin position="145"/>
        <end position="172"/>
    </location>
</feature>
<comment type="subcellular location">
    <subcellularLocation>
        <location evidence="1">Nucleus</location>
    </subcellularLocation>
</comment>
<dbReference type="PROSITE" id="PS50157">
    <property type="entry name" value="ZINC_FINGER_C2H2_2"/>
    <property type="match status" value="8"/>
</dbReference>
<dbReference type="SMART" id="SM00355">
    <property type="entry name" value="ZnF_C2H2"/>
    <property type="match status" value="8"/>
</dbReference>
<keyword evidence="5 10" id="KW-0863">Zinc-finger</keyword>
<reference evidence="14" key="1">
    <citation type="journal article" date="2017" name="PLoS ONE">
        <title>The Agassiz's desert tortoise genome provides a resource for the conservation of a threatened species.</title>
        <authorList>
            <person name="Tollis M."/>
            <person name="DeNardo D.F."/>
            <person name="Cornelius J.A."/>
            <person name="Dolby G.A."/>
            <person name="Edwards T."/>
            <person name="Henen B.T."/>
            <person name="Karl A.E."/>
            <person name="Murphy R.W."/>
            <person name="Kusumi K."/>
        </authorList>
    </citation>
    <scope>NUCLEOTIDE SEQUENCE [LARGE SCALE GENOMIC DNA]</scope>
</reference>
<dbReference type="FunFam" id="3.30.160.60:FF:000295">
    <property type="entry name" value="zinc finger protein 19"/>
    <property type="match status" value="1"/>
</dbReference>
<sequence>MLGFPSELFLFLPSTMTPVWIVSLPAGAERGSENEEGNSHEDVVGEVEPQGTFVERAEGNFSQCLEEGEAWGNWHRLERLMGNCLRKKVDESINCGGGNKDPTAQQTNPKEEKPYHCLQCGRGFGVRSQTNLISHQTIHTGEKPYKCLDCGKSFKNSSYLTKHRTIHTGDSPYKCLLCGKSFVLSSDLIVHQRIHTGEKPYVCLDCGKSFKNNSYLTKHRRMHTGERPYKCLDCGKCFSQKSSLSTHQTIHTGERPNKCLDCGKSFTQRSALVIHQRIHTGERPHNCLDCGKSFTHRSALLRHQAIHTGERPHECMECGKRFIQRSTLIRHQAVHTGERPHGKSSYLTKHLRTHKGVGDPRNSLIVEKDSIRAHTNGETSFGMFVLSVENAPSGTNTTLDIRLDSAQQGNFMSALTLAGHSNKPISSFPHTSGAFDSQESSGPWLGMGRGTVKRGVLTSVLFQGDGVVRGIPSFSHHRHAPFSTQQPLSQQCSFILSLFSSSTSQGVTYHRVPGSLCLGITVLMSVILSQTPEGWRRKGYRPGREFK</sequence>
<dbReference type="Pfam" id="PF00096">
    <property type="entry name" value="zf-C2H2"/>
    <property type="match status" value="7"/>
</dbReference>
<evidence type="ECO:0000256" key="8">
    <source>
        <dbReference type="ARBA" id="ARBA00023163"/>
    </source>
</evidence>
<keyword evidence="7" id="KW-0805">Transcription regulation</keyword>
<dbReference type="AlphaFoldDB" id="A0A452GK97"/>
<feature type="chain" id="PRO_5019417188" description="C2H2-type domain-containing protein" evidence="11">
    <location>
        <begin position="22"/>
        <end position="547"/>
    </location>
</feature>
<feature type="domain" description="C2H2-type" evidence="12">
    <location>
        <begin position="173"/>
        <end position="200"/>
    </location>
</feature>
<dbReference type="PROSITE" id="PS00028">
    <property type="entry name" value="ZINC_FINGER_C2H2_1"/>
    <property type="match status" value="7"/>
</dbReference>
<feature type="domain" description="C2H2-type" evidence="12">
    <location>
        <begin position="313"/>
        <end position="340"/>
    </location>
</feature>
<dbReference type="Proteomes" id="UP000291020">
    <property type="component" value="Unassembled WGS sequence"/>
</dbReference>
<evidence type="ECO:0000259" key="12">
    <source>
        <dbReference type="PROSITE" id="PS50157"/>
    </source>
</evidence>
<evidence type="ECO:0000256" key="11">
    <source>
        <dbReference type="SAM" id="SignalP"/>
    </source>
</evidence>
<feature type="domain" description="C2H2-type" evidence="12">
    <location>
        <begin position="201"/>
        <end position="228"/>
    </location>
</feature>
<organism evidence="13 14">
    <name type="scientific">Gopherus agassizii</name>
    <name type="common">Agassiz's desert tortoise</name>
    <dbReference type="NCBI Taxonomy" id="38772"/>
    <lineage>
        <taxon>Eukaryota</taxon>
        <taxon>Metazoa</taxon>
        <taxon>Chordata</taxon>
        <taxon>Craniata</taxon>
        <taxon>Vertebrata</taxon>
        <taxon>Euteleostomi</taxon>
        <taxon>Archelosauria</taxon>
        <taxon>Testudinata</taxon>
        <taxon>Testudines</taxon>
        <taxon>Cryptodira</taxon>
        <taxon>Durocryptodira</taxon>
        <taxon>Testudinoidea</taxon>
        <taxon>Testudinidae</taxon>
        <taxon>Gopherus</taxon>
    </lineage>
</organism>
<accession>A0A452GK97</accession>
<evidence type="ECO:0000256" key="4">
    <source>
        <dbReference type="ARBA" id="ARBA00022737"/>
    </source>
</evidence>
<feature type="domain" description="C2H2-type" evidence="12">
    <location>
        <begin position="115"/>
        <end position="144"/>
    </location>
</feature>
<dbReference type="GO" id="GO:0000977">
    <property type="term" value="F:RNA polymerase II transcription regulatory region sequence-specific DNA binding"/>
    <property type="evidence" value="ECO:0007669"/>
    <property type="project" value="TreeGrafter"/>
</dbReference>
<evidence type="ECO:0000256" key="9">
    <source>
        <dbReference type="ARBA" id="ARBA00023242"/>
    </source>
</evidence>
<keyword evidence="9" id="KW-0539">Nucleus</keyword>
<dbReference type="FunFam" id="3.30.160.60:FF:002343">
    <property type="entry name" value="Zinc finger protein 33A"/>
    <property type="match status" value="1"/>
</dbReference>
<dbReference type="SUPFAM" id="SSF57667">
    <property type="entry name" value="beta-beta-alpha zinc fingers"/>
    <property type="match status" value="4"/>
</dbReference>
<evidence type="ECO:0000256" key="2">
    <source>
        <dbReference type="ARBA" id="ARBA00006991"/>
    </source>
</evidence>
<keyword evidence="3" id="KW-0479">Metal-binding</keyword>
<feature type="domain" description="C2H2-type" evidence="12">
    <location>
        <begin position="229"/>
        <end position="256"/>
    </location>
</feature>
<evidence type="ECO:0000256" key="3">
    <source>
        <dbReference type="ARBA" id="ARBA00022723"/>
    </source>
</evidence>
<dbReference type="InterPro" id="IPR013087">
    <property type="entry name" value="Znf_C2H2_type"/>
</dbReference>
<dbReference type="FunFam" id="3.30.160.60:FF:002090">
    <property type="entry name" value="Zinc finger protein 473"/>
    <property type="match status" value="2"/>
</dbReference>
<evidence type="ECO:0000256" key="7">
    <source>
        <dbReference type="ARBA" id="ARBA00023015"/>
    </source>
</evidence>
<dbReference type="GO" id="GO:0000981">
    <property type="term" value="F:DNA-binding transcription factor activity, RNA polymerase II-specific"/>
    <property type="evidence" value="ECO:0007669"/>
    <property type="project" value="TreeGrafter"/>
</dbReference>
<reference evidence="13" key="2">
    <citation type="submission" date="2025-08" db="UniProtKB">
        <authorList>
            <consortium name="Ensembl"/>
        </authorList>
    </citation>
    <scope>IDENTIFICATION</scope>
</reference>
<keyword evidence="4" id="KW-0677">Repeat</keyword>
<dbReference type="FunFam" id="3.30.160.60:FF:000478">
    <property type="entry name" value="Zinc finger protein 133"/>
    <property type="match status" value="2"/>
</dbReference>
<keyword evidence="6" id="KW-0862">Zinc</keyword>
<dbReference type="FunFam" id="3.30.160.60:FF:000135">
    <property type="entry name" value="Zinc finger protein 358"/>
    <property type="match status" value="1"/>
</dbReference>
<keyword evidence="14" id="KW-1185">Reference proteome</keyword>
<reference evidence="13" key="3">
    <citation type="submission" date="2025-09" db="UniProtKB">
        <authorList>
            <consortium name="Ensembl"/>
        </authorList>
    </citation>
    <scope>IDENTIFICATION</scope>
</reference>
<dbReference type="STRING" id="38772.ENSGAGP00000002019"/>
<dbReference type="Gene3D" id="3.30.160.60">
    <property type="entry name" value="Classic Zinc Finger"/>
    <property type="match status" value="8"/>
</dbReference>
<dbReference type="Ensembl" id="ENSGAGT00000002297.1">
    <property type="protein sequence ID" value="ENSGAGP00000002019.1"/>
    <property type="gene ID" value="ENSGAGG00000001624.1"/>
</dbReference>
<dbReference type="PANTHER" id="PTHR24381:SF436">
    <property type="entry name" value="ZINC FINGER PROTEIN 768"/>
    <property type="match status" value="1"/>
</dbReference>
<dbReference type="GO" id="GO:0008270">
    <property type="term" value="F:zinc ion binding"/>
    <property type="evidence" value="ECO:0007669"/>
    <property type="project" value="UniProtKB-KW"/>
</dbReference>
<evidence type="ECO:0000313" key="13">
    <source>
        <dbReference type="Ensembl" id="ENSGAGP00000002019.1"/>
    </source>
</evidence>
<dbReference type="GO" id="GO:0005634">
    <property type="term" value="C:nucleus"/>
    <property type="evidence" value="ECO:0007669"/>
    <property type="project" value="UniProtKB-SubCell"/>
</dbReference>
<evidence type="ECO:0000256" key="5">
    <source>
        <dbReference type="ARBA" id="ARBA00022771"/>
    </source>
</evidence>
<dbReference type="InterPro" id="IPR036236">
    <property type="entry name" value="Znf_C2H2_sf"/>
</dbReference>
<keyword evidence="8" id="KW-0804">Transcription</keyword>
<feature type="domain" description="C2H2-type" evidence="12">
    <location>
        <begin position="285"/>
        <end position="312"/>
    </location>
</feature>
<evidence type="ECO:0000313" key="14">
    <source>
        <dbReference type="Proteomes" id="UP000291020"/>
    </source>
</evidence>
<feature type="signal peptide" evidence="11">
    <location>
        <begin position="1"/>
        <end position="21"/>
    </location>
</feature>